<evidence type="ECO:0000313" key="2">
    <source>
        <dbReference type="EMBL" id="MBA9027471.1"/>
    </source>
</evidence>
<feature type="transmembrane region" description="Helical" evidence="1">
    <location>
        <begin position="36"/>
        <end position="54"/>
    </location>
</feature>
<keyword evidence="3" id="KW-1185">Reference proteome</keyword>
<evidence type="ECO:0000256" key="1">
    <source>
        <dbReference type="SAM" id="Phobius"/>
    </source>
</evidence>
<dbReference type="InterPro" id="IPR025940">
    <property type="entry name" value="SpoIISA_toxin"/>
</dbReference>
<comment type="caution">
    <text evidence="2">The sequence shown here is derived from an EMBL/GenBank/DDBJ whole genome shotgun (WGS) entry which is preliminary data.</text>
</comment>
<reference evidence="2 3" key="1">
    <citation type="submission" date="2020-08" db="EMBL/GenBank/DDBJ databases">
        <title>Genomic Encyclopedia of Type Strains, Phase IV (KMG-IV): sequencing the most valuable type-strain genomes for metagenomic binning, comparative biology and taxonomic classification.</title>
        <authorList>
            <person name="Goeker M."/>
        </authorList>
    </citation>
    <scope>NUCLEOTIDE SEQUENCE [LARGE SCALE GENOMIC DNA]</scope>
    <source>
        <strain evidence="2 3">DSM 105481</strain>
    </source>
</reference>
<feature type="transmembrane region" description="Helical" evidence="1">
    <location>
        <begin position="66"/>
        <end position="87"/>
    </location>
</feature>
<evidence type="ECO:0000313" key="3">
    <source>
        <dbReference type="Proteomes" id="UP000626697"/>
    </source>
</evidence>
<dbReference type="Pfam" id="PF14171">
    <property type="entry name" value="SpoIISA_toxin"/>
    <property type="match status" value="1"/>
</dbReference>
<keyword evidence="1" id="KW-0812">Transmembrane</keyword>
<feature type="transmembrane region" description="Helical" evidence="1">
    <location>
        <begin position="6"/>
        <end position="24"/>
    </location>
</feature>
<name>A0ABR6CRV8_9BACI</name>
<sequence>MLLFFKIFVWSIFAALVGYVILSWKYQEQIRYKIEVIRKTWYLLFVLGAIIYWSMYPKSIFVNWNYYLIIALVFVLIDMFVFLSMYFTKIGDHELSFASKAVAESDQIITDNREKLKNMFQLLKKEGIPEYYQTNSEYLAYLGILLQAYVEKDGMNVQILPFRTEEEKQLALNGYPHLNESAIRATLEREDTYYNDNEKMALHPVSLLTDPFIIKIKSRNFVSEVDCLLIALLIMMFDMVIKQR</sequence>
<dbReference type="EMBL" id="JACJHX010000008">
    <property type="protein sequence ID" value="MBA9027471.1"/>
    <property type="molecule type" value="Genomic_DNA"/>
</dbReference>
<keyword evidence="1" id="KW-1133">Transmembrane helix</keyword>
<organism evidence="2 3">
    <name type="scientific">Peribacillus huizhouensis</name>
    <dbReference type="NCBI Taxonomy" id="1501239"/>
    <lineage>
        <taxon>Bacteria</taxon>
        <taxon>Bacillati</taxon>
        <taxon>Bacillota</taxon>
        <taxon>Bacilli</taxon>
        <taxon>Bacillales</taxon>
        <taxon>Bacillaceae</taxon>
        <taxon>Peribacillus</taxon>
    </lineage>
</organism>
<gene>
    <name evidence="2" type="ORF">HNP81_002761</name>
</gene>
<keyword evidence="1" id="KW-0472">Membrane</keyword>
<dbReference type="RefSeq" id="WP_028390817.1">
    <property type="nucleotide sequence ID" value="NZ_JACJHX010000008.1"/>
</dbReference>
<protein>
    <submittedName>
        <fullName evidence="2">Stage II sporulation protein SA</fullName>
    </submittedName>
</protein>
<proteinExistence type="predicted"/>
<dbReference type="Gene3D" id="3.30.70.2720">
    <property type="match status" value="1"/>
</dbReference>
<dbReference type="Proteomes" id="UP000626697">
    <property type="component" value="Unassembled WGS sequence"/>
</dbReference>
<accession>A0ABR6CRV8</accession>